<dbReference type="Gene3D" id="3.40.50.1820">
    <property type="entry name" value="alpha/beta hydrolase"/>
    <property type="match status" value="1"/>
</dbReference>
<dbReference type="GO" id="GO:0016787">
    <property type="term" value="F:hydrolase activity"/>
    <property type="evidence" value="ECO:0007669"/>
    <property type="project" value="UniProtKB-KW"/>
</dbReference>
<keyword evidence="4" id="KW-1185">Reference proteome</keyword>
<dbReference type="Pfam" id="PF00196">
    <property type="entry name" value="GerE"/>
    <property type="match status" value="1"/>
</dbReference>
<dbReference type="PANTHER" id="PTHR43433">
    <property type="entry name" value="HYDROLASE, ALPHA/BETA FOLD FAMILY PROTEIN"/>
    <property type="match status" value="1"/>
</dbReference>
<name>A0ABP8KDZ3_9MICO</name>
<protein>
    <submittedName>
        <fullName evidence="3">Alpha/beta fold hydrolase</fullName>
    </submittedName>
</protein>
<dbReference type="InterPro" id="IPR000073">
    <property type="entry name" value="AB_hydrolase_1"/>
</dbReference>
<dbReference type="Gene3D" id="1.10.10.10">
    <property type="entry name" value="Winged helix-like DNA-binding domain superfamily/Winged helix DNA-binding domain"/>
    <property type="match status" value="1"/>
</dbReference>
<dbReference type="EMBL" id="BAABGM010000011">
    <property type="protein sequence ID" value="GAA4404845.1"/>
    <property type="molecule type" value="Genomic_DNA"/>
</dbReference>
<comment type="caution">
    <text evidence="3">The sequence shown here is derived from an EMBL/GenBank/DDBJ whole genome shotgun (WGS) entry which is preliminary data.</text>
</comment>
<dbReference type="SUPFAM" id="SSF46894">
    <property type="entry name" value="C-terminal effector domain of the bipartite response regulators"/>
    <property type="match status" value="1"/>
</dbReference>
<dbReference type="InterPro" id="IPR036388">
    <property type="entry name" value="WH-like_DNA-bd_sf"/>
</dbReference>
<dbReference type="PANTHER" id="PTHR43433:SF8">
    <property type="entry name" value="BIFUNCTIONAL LIPASE_ADENYLATE CYCLASE LIPJ"/>
    <property type="match status" value="1"/>
</dbReference>
<dbReference type="CDD" id="cd06170">
    <property type="entry name" value="LuxR_C_like"/>
    <property type="match status" value="1"/>
</dbReference>
<dbReference type="InterPro" id="IPR016032">
    <property type="entry name" value="Sig_transdc_resp-reg_C-effctor"/>
</dbReference>
<dbReference type="SMART" id="SM00421">
    <property type="entry name" value="HTH_LUXR"/>
    <property type="match status" value="1"/>
</dbReference>
<dbReference type="PRINTS" id="PR00038">
    <property type="entry name" value="HTHLUXR"/>
</dbReference>
<dbReference type="Pfam" id="PF00561">
    <property type="entry name" value="Abhydrolase_1"/>
    <property type="match status" value="1"/>
</dbReference>
<evidence type="ECO:0000313" key="4">
    <source>
        <dbReference type="Proteomes" id="UP001500945"/>
    </source>
</evidence>
<evidence type="ECO:0000313" key="3">
    <source>
        <dbReference type="EMBL" id="GAA4404845.1"/>
    </source>
</evidence>
<dbReference type="InterPro" id="IPR050471">
    <property type="entry name" value="AB_hydrolase"/>
</dbReference>
<evidence type="ECO:0000256" key="1">
    <source>
        <dbReference type="SAM" id="MobiDB-lite"/>
    </source>
</evidence>
<organism evidence="3 4">
    <name type="scientific">Fodinibacter luteus</name>
    <dbReference type="NCBI Taxonomy" id="552064"/>
    <lineage>
        <taxon>Bacteria</taxon>
        <taxon>Bacillati</taxon>
        <taxon>Actinomycetota</taxon>
        <taxon>Actinomycetes</taxon>
        <taxon>Micrococcales</taxon>
        <taxon>Intrasporangiaceae</taxon>
        <taxon>Fodinibacter (ex Wang et al. 2009)</taxon>
    </lineage>
</organism>
<sequence>MPLAETTEGGGGQGQLGLTPDEPIRRGHAHSVPDRVVVVQRPEGPGGPGAPTTPTFAADEACCQAGAVRPRVRYTGTPAGRVAWSASGTGPALLCDSGWITHLVAQRELGAFGDVVDRLAERFTVIRYDKPGCGLSDRDRFDLTFEGQVAAAMAVADAAGAGRFRLFGASQGGQLAAAIAARHPERVEALVLYGTCASGRDLAPAAVRDSVVALVRAHWGLGLRALAEAFVTDPSPEEVAAFARFQRDSASADVAARLLEVYYGTDIRGVLPSVRARTLVLHREGDTGTPFELGREVAALVPGATLVPLSGSSHLYYHGDWRSVVEPLLEFLGEDAERGPRLTARELEVAELVAQGLTNQSVARRLGVAPRTAESHVENIRRKLGVRSRAQVAAWVAERRRDR</sequence>
<feature type="domain" description="HTH luxR-type" evidence="2">
    <location>
        <begin position="335"/>
        <end position="400"/>
    </location>
</feature>
<dbReference type="InterPro" id="IPR029058">
    <property type="entry name" value="AB_hydrolase_fold"/>
</dbReference>
<accession>A0ABP8KDZ3</accession>
<evidence type="ECO:0000259" key="2">
    <source>
        <dbReference type="PROSITE" id="PS50043"/>
    </source>
</evidence>
<feature type="region of interest" description="Disordered" evidence="1">
    <location>
        <begin position="1"/>
        <end position="33"/>
    </location>
</feature>
<dbReference type="InterPro" id="IPR000792">
    <property type="entry name" value="Tscrpt_reg_LuxR_C"/>
</dbReference>
<gene>
    <name evidence="3" type="ORF">GCM10023168_17960</name>
</gene>
<dbReference type="SUPFAM" id="SSF53474">
    <property type="entry name" value="alpha/beta-Hydrolases"/>
    <property type="match status" value="1"/>
</dbReference>
<dbReference type="Proteomes" id="UP001500945">
    <property type="component" value="Unassembled WGS sequence"/>
</dbReference>
<keyword evidence="3" id="KW-0378">Hydrolase</keyword>
<proteinExistence type="predicted"/>
<dbReference type="PRINTS" id="PR00111">
    <property type="entry name" value="ABHYDROLASE"/>
</dbReference>
<reference evidence="4" key="1">
    <citation type="journal article" date="2019" name="Int. J. Syst. Evol. Microbiol.">
        <title>The Global Catalogue of Microorganisms (GCM) 10K type strain sequencing project: providing services to taxonomists for standard genome sequencing and annotation.</title>
        <authorList>
            <consortium name="The Broad Institute Genomics Platform"/>
            <consortium name="The Broad Institute Genome Sequencing Center for Infectious Disease"/>
            <person name="Wu L."/>
            <person name="Ma J."/>
        </authorList>
    </citation>
    <scope>NUCLEOTIDE SEQUENCE [LARGE SCALE GENOMIC DNA]</scope>
    <source>
        <strain evidence="4">JCM 17809</strain>
    </source>
</reference>
<dbReference type="PROSITE" id="PS50043">
    <property type="entry name" value="HTH_LUXR_2"/>
    <property type="match status" value="1"/>
</dbReference>